<proteinExistence type="predicted"/>
<evidence type="ECO:0000259" key="1">
    <source>
        <dbReference type="SMART" id="SM00860"/>
    </source>
</evidence>
<reference evidence="2 3" key="1">
    <citation type="submission" date="2022-11" db="EMBL/GenBank/DDBJ databases">
        <title>Minimal conservation of predation-associated metabolite biosynthetic gene clusters underscores biosynthetic potential of Myxococcota including descriptions for ten novel species: Archangium lansinium sp. nov., Myxococcus landrumus sp. nov., Nannocystis bai.</title>
        <authorList>
            <person name="Ahearne A."/>
            <person name="Stevens C."/>
            <person name="Dowd S."/>
        </authorList>
    </citation>
    <scope>NUCLEOTIDE SEQUENCE [LARGE SCALE GENOMIC DNA]</scope>
    <source>
        <strain evidence="2 3">NCWAL01</strain>
    </source>
</reference>
<dbReference type="SMART" id="SM00860">
    <property type="entry name" value="SMI1_KNR4"/>
    <property type="match status" value="1"/>
</dbReference>
<dbReference type="RefSeq" id="WP_272143163.1">
    <property type="nucleotide sequence ID" value="NZ_JAQNDM010000002.1"/>
</dbReference>
<evidence type="ECO:0000313" key="2">
    <source>
        <dbReference type="EMBL" id="MDC0712986.1"/>
    </source>
</evidence>
<sequence length="145" mass="16206">MTVFWEPYLSLALQPVSAADLAQLEQEWGVALPGEYKDLVTACQGMAPTPDIFNVGKKSTNVFNVLLTIKRHEGYESYSIPRAYEVLRPHVPPGVFPFAKTPSGEFICFDYRDRPTDPQVVLVSVEMAVYPISNDFGSFLNGLHH</sequence>
<dbReference type="EMBL" id="JAQNDM010000002">
    <property type="protein sequence ID" value="MDC0712986.1"/>
    <property type="molecule type" value="Genomic_DNA"/>
</dbReference>
<dbReference type="Gene3D" id="3.40.1580.10">
    <property type="entry name" value="SMI1/KNR4-like"/>
    <property type="match status" value="1"/>
</dbReference>
<dbReference type="Proteomes" id="UP001221838">
    <property type="component" value="Unassembled WGS sequence"/>
</dbReference>
<keyword evidence="3" id="KW-1185">Reference proteome</keyword>
<dbReference type="Pfam" id="PF09346">
    <property type="entry name" value="SMI1_KNR4"/>
    <property type="match status" value="1"/>
</dbReference>
<comment type="caution">
    <text evidence="2">The sequence shown here is derived from an EMBL/GenBank/DDBJ whole genome shotgun (WGS) entry which is preliminary data.</text>
</comment>
<dbReference type="InterPro" id="IPR037883">
    <property type="entry name" value="Knr4/Smi1-like_sf"/>
</dbReference>
<gene>
    <name evidence="2" type="ORF">POL68_31280</name>
</gene>
<evidence type="ECO:0000313" key="3">
    <source>
        <dbReference type="Proteomes" id="UP001221838"/>
    </source>
</evidence>
<accession>A0ABT5DHI7</accession>
<name>A0ABT5DHI7_9BACT</name>
<dbReference type="InterPro" id="IPR018958">
    <property type="entry name" value="Knr4/Smi1-like_dom"/>
</dbReference>
<organism evidence="2 3">
    <name type="scientific">Stigmatella ashevillensis</name>
    <dbReference type="NCBI Taxonomy" id="2995309"/>
    <lineage>
        <taxon>Bacteria</taxon>
        <taxon>Pseudomonadati</taxon>
        <taxon>Myxococcota</taxon>
        <taxon>Myxococcia</taxon>
        <taxon>Myxococcales</taxon>
        <taxon>Cystobacterineae</taxon>
        <taxon>Archangiaceae</taxon>
        <taxon>Stigmatella</taxon>
    </lineage>
</organism>
<feature type="domain" description="Knr4/Smi1-like" evidence="1">
    <location>
        <begin position="15"/>
        <end position="142"/>
    </location>
</feature>
<dbReference type="SUPFAM" id="SSF160631">
    <property type="entry name" value="SMI1/KNR4-like"/>
    <property type="match status" value="1"/>
</dbReference>
<protein>
    <submittedName>
        <fullName evidence="2">SMI1/KNR4 family protein</fullName>
    </submittedName>
</protein>